<name>A0A327KSV7_9BRAD</name>
<dbReference type="PANTHER" id="PTHR40043:SF1">
    <property type="entry name" value="UPF0719 INNER MEMBRANE PROTEIN YJFL"/>
    <property type="match status" value="1"/>
</dbReference>
<evidence type="ECO:0000256" key="3">
    <source>
        <dbReference type="ARBA" id="ARBA00022475"/>
    </source>
</evidence>
<evidence type="ECO:0000256" key="5">
    <source>
        <dbReference type="ARBA" id="ARBA00022989"/>
    </source>
</evidence>
<keyword evidence="5 7" id="KW-1133">Transmembrane helix</keyword>
<dbReference type="AlphaFoldDB" id="A0A327KSV7"/>
<evidence type="ECO:0000313" key="9">
    <source>
        <dbReference type="Proteomes" id="UP000249130"/>
    </source>
</evidence>
<dbReference type="GO" id="GO:0005886">
    <property type="term" value="C:plasma membrane"/>
    <property type="evidence" value="ECO:0007669"/>
    <property type="project" value="UniProtKB-SubCell"/>
</dbReference>
<protein>
    <recommendedName>
        <fullName evidence="10">DUF350 domain-containing protein</fullName>
    </recommendedName>
</protein>
<feature type="transmembrane region" description="Helical" evidence="7">
    <location>
        <begin position="111"/>
        <end position="130"/>
    </location>
</feature>
<dbReference type="PANTHER" id="PTHR40043">
    <property type="entry name" value="UPF0719 INNER MEMBRANE PROTEIN YJFL"/>
    <property type="match status" value="1"/>
</dbReference>
<dbReference type="Proteomes" id="UP000249130">
    <property type="component" value="Unassembled WGS sequence"/>
</dbReference>
<dbReference type="Pfam" id="PF03994">
    <property type="entry name" value="DUF350"/>
    <property type="match status" value="1"/>
</dbReference>
<keyword evidence="4 7" id="KW-0812">Transmembrane</keyword>
<evidence type="ECO:0000256" key="4">
    <source>
        <dbReference type="ARBA" id="ARBA00022692"/>
    </source>
</evidence>
<evidence type="ECO:0000256" key="6">
    <source>
        <dbReference type="ARBA" id="ARBA00023136"/>
    </source>
</evidence>
<organism evidence="8 9">
    <name type="scientific">Rhodoplanes roseus</name>
    <dbReference type="NCBI Taxonomy" id="29409"/>
    <lineage>
        <taxon>Bacteria</taxon>
        <taxon>Pseudomonadati</taxon>
        <taxon>Pseudomonadota</taxon>
        <taxon>Alphaproteobacteria</taxon>
        <taxon>Hyphomicrobiales</taxon>
        <taxon>Nitrobacteraceae</taxon>
        <taxon>Rhodoplanes</taxon>
    </lineage>
</organism>
<keyword evidence="3" id="KW-1003">Cell membrane</keyword>
<dbReference type="OrthoDB" id="5573330at2"/>
<evidence type="ECO:0000256" key="7">
    <source>
        <dbReference type="SAM" id="Phobius"/>
    </source>
</evidence>
<dbReference type="RefSeq" id="WP_111421223.1">
    <property type="nucleotide sequence ID" value="NZ_NPEX01000204.1"/>
</dbReference>
<feature type="transmembrane region" description="Helical" evidence="7">
    <location>
        <begin position="12"/>
        <end position="29"/>
    </location>
</feature>
<reference evidence="8 9" key="1">
    <citation type="submission" date="2017-07" db="EMBL/GenBank/DDBJ databases">
        <title>Draft Genome Sequences of Select Purple Nonsulfur Bacteria.</title>
        <authorList>
            <person name="Lasarre B."/>
            <person name="Mckinlay J.B."/>
        </authorList>
    </citation>
    <scope>NUCLEOTIDE SEQUENCE [LARGE SCALE GENOMIC DNA]</scope>
    <source>
        <strain evidence="8 9">DSM 5909</strain>
    </source>
</reference>
<evidence type="ECO:0000256" key="2">
    <source>
        <dbReference type="ARBA" id="ARBA00005779"/>
    </source>
</evidence>
<sequence>MLLQSLAGLPAFLAYLCTALVAAVLYLLIYTRITSHDEFALIARNVPGAAVSLGLALLGFALPVASAIAHASSLLDCAVWSLIALAVQIGVYFLVRIPVPDLSKRIADGELAAALWLGLASLAAGALNAASMSY</sequence>
<feature type="transmembrane region" description="Helical" evidence="7">
    <location>
        <begin position="78"/>
        <end position="99"/>
    </location>
</feature>
<proteinExistence type="inferred from homology"/>
<evidence type="ECO:0000256" key="1">
    <source>
        <dbReference type="ARBA" id="ARBA00004651"/>
    </source>
</evidence>
<gene>
    <name evidence="8" type="ORF">CH341_22410</name>
</gene>
<comment type="subcellular location">
    <subcellularLocation>
        <location evidence="1">Cell membrane</location>
        <topology evidence="1">Multi-pass membrane protein</topology>
    </subcellularLocation>
</comment>
<dbReference type="EMBL" id="NPEX01000204">
    <property type="protein sequence ID" value="RAI41076.1"/>
    <property type="molecule type" value="Genomic_DNA"/>
</dbReference>
<comment type="similarity">
    <text evidence="2">Belongs to the UPF0719 family.</text>
</comment>
<comment type="caution">
    <text evidence="8">The sequence shown here is derived from an EMBL/GenBank/DDBJ whole genome shotgun (WGS) entry which is preliminary data.</text>
</comment>
<feature type="transmembrane region" description="Helical" evidence="7">
    <location>
        <begin position="50"/>
        <end position="72"/>
    </location>
</feature>
<keyword evidence="6 7" id="KW-0472">Membrane</keyword>
<evidence type="ECO:0000313" key="8">
    <source>
        <dbReference type="EMBL" id="RAI41076.1"/>
    </source>
</evidence>
<keyword evidence="9" id="KW-1185">Reference proteome</keyword>
<accession>A0A327KSV7</accession>
<dbReference type="InterPro" id="IPR007140">
    <property type="entry name" value="DUF350"/>
</dbReference>
<evidence type="ECO:0008006" key="10">
    <source>
        <dbReference type="Google" id="ProtNLM"/>
    </source>
</evidence>